<dbReference type="PANTHER" id="PTHR37042">
    <property type="entry name" value="OUTER MEMBRANE PROTEIN RV1973"/>
    <property type="match status" value="1"/>
</dbReference>
<accession>A0A919RGP5</accession>
<comment type="subcellular location">
    <subcellularLocation>
        <location evidence="1">Membrane</location>
    </subcellularLocation>
</comment>
<evidence type="ECO:0000313" key="5">
    <source>
        <dbReference type="Proteomes" id="UP000606172"/>
    </source>
</evidence>
<evidence type="ECO:0000256" key="2">
    <source>
        <dbReference type="ARBA" id="ARBA00023136"/>
    </source>
</evidence>
<keyword evidence="3" id="KW-0812">Transmembrane</keyword>
<dbReference type="GO" id="GO:0016020">
    <property type="term" value="C:membrane"/>
    <property type="evidence" value="ECO:0007669"/>
    <property type="project" value="UniProtKB-SubCell"/>
</dbReference>
<keyword evidence="2 3" id="KW-0472">Membrane</keyword>
<dbReference type="Proteomes" id="UP000606172">
    <property type="component" value="Unassembled WGS sequence"/>
</dbReference>
<dbReference type="PANTHER" id="PTHR37042:SF4">
    <property type="entry name" value="OUTER MEMBRANE PROTEIN RV1973"/>
    <property type="match status" value="1"/>
</dbReference>
<evidence type="ECO:0000313" key="4">
    <source>
        <dbReference type="EMBL" id="GII93293.1"/>
    </source>
</evidence>
<dbReference type="RefSeq" id="WP_239128989.1">
    <property type="nucleotide sequence ID" value="NZ_BOOW01000021.1"/>
</dbReference>
<reference evidence="4" key="1">
    <citation type="submission" date="2021-01" db="EMBL/GenBank/DDBJ databases">
        <title>Whole genome shotgun sequence of Sinosporangium siamense NBRC 109515.</title>
        <authorList>
            <person name="Komaki H."/>
            <person name="Tamura T."/>
        </authorList>
    </citation>
    <scope>NUCLEOTIDE SEQUENCE</scope>
    <source>
        <strain evidence="4">NBRC 109515</strain>
    </source>
</reference>
<proteinExistence type="predicted"/>
<evidence type="ECO:0000256" key="1">
    <source>
        <dbReference type="ARBA" id="ARBA00004370"/>
    </source>
</evidence>
<keyword evidence="5" id="KW-1185">Reference proteome</keyword>
<protein>
    <recommendedName>
        <fullName evidence="6">Mce-associated membrane protein</fullName>
    </recommendedName>
</protein>
<dbReference type="AlphaFoldDB" id="A0A919RGP5"/>
<feature type="transmembrane region" description="Helical" evidence="3">
    <location>
        <begin position="20"/>
        <end position="42"/>
    </location>
</feature>
<dbReference type="EMBL" id="BOOW01000021">
    <property type="protein sequence ID" value="GII93293.1"/>
    <property type="molecule type" value="Genomic_DNA"/>
</dbReference>
<name>A0A919RGP5_9ACTN</name>
<sequence>MTRPFGRHPGEPVRRGREGAWVLVMLGAVTLALAAAVGVMWVDLGRLRAGETLGREAMASARAVAADMLSYDYRTIEQDLTRARELTTGSLTEHYRELARTLVPTARSQQAVQQATVSEAAVERVEGERVDVLVFMNIATTKTLPGEAQPQHEVIPNRARFVMVRSGSKWMVAGLSTLLGSA</sequence>
<keyword evidence="3" id="KW-1133">Transmembrane helix</keyword>
<organism evidence="4 5">
    <name type="scientific">Sinosporangium siamense</name>
    <dbReference type="NCBI Taxonomy" id="1367973"/>
    <lineage>
        <taxon>Bacteria</taxon>
        <taxon>Bacillati</taxon>
        <taxon>Actinomycetota</taxon>
        <taxon>Actinomycetes</taxon>
        <taxon>Streptosporangiales</taxon>
        <taxon>Streptosporangiaceae</taxon>
        <taxon>Sinosporangium</taxon>
    </lineage>
</organism>
<evidence type="ECO:0000256" key="3">
    <source>
        <dbReference type="SAM" id="Phobius"/>
    </source>
</evidence>
<comment type="caution">
    <text evidence="4">The sequence shown here is derived from an EMBL/GenBank/DDBJ whole genome shotgun (WGS) entry which is preliminary data.</text>
</comment>
<gene>
    <name evidence="4" type="ORF">Ssi02_35240</name>
</gene>
<evidence type="ECO:0008006" key="6">
    <source>
        <dbReference type="Google" id="ProtNLM"/>
    </source>
</evidence>